<dbReference type="InterPro" id="IPR000048">
    <property type="entry name" value="IQ_motif_EF-hand-BS"/>
</dbReference>
<gene>
    <name evidence="4" type="ORF">JKF63_03687</name>
</gene>
<organism evidence="4 5">
    <name type="scientific">Porcisia hertigi</name>
    <dbReference type="NCBI Taxonomy" id="2761500"/>
    <lineage>
        <taxon>Eukaryota</taxon>
        <taxon>Discoba</taxon>
        <taxon>Euglenozoa</taxon>
        <taxon>Kinetoplastea</taxon>
        <taxon>Metakinetoplastina</taxon>
        <taxon>Trypanosomatida</taxon>
        <taxon>Trypanosomatidae</taxon>
        <taxon>Leishmaniinae</taxon>
        <taxon>Porcisia</taxon>
    </lineage>
</organism>
<feature type="compositionally biased region" description="Polar residues" evidence="3">
    <location>
        <begin position="836"/>
        <end position="854"/>
    </location>
</feature>
<dbReference type="EMBL" id="JAFJZO010000028">
    <property type="protein sequence ID" value="KAG5500592.1"/>
    <property type="molecule type" value="Genomic_DNA"/>
</dbReference>
<dbReference type="PANTHER" id="PTHR15454">
    <property type="entry name" value="NISCHARIN RELATED"/>
    <property type="match status" value="1"/>
</dbReference>
<dbReference type="PANTHER" id="PTHR15454:SF56">
    <property type="entry name" value="PROTEIN PHOSPHATASE 1 REGULATORY SUBUNIT 7-RELATED"/>
    <property type="match status" value="1"/>
</dbReference>
<dbReference type="SMART" id="SM00015">
    <property type="entry name" value="IQ"/>
    <property type="match status" value="2"/>
</dbReference>
<dbReference type="GeneID" id="94289764"/>
<feature type="region of interest" description="Disordered" evidence="3">
    <location>
        <begin position="381"/>
        <end position="410"/>
    </location>
</feature>
<evidence type="ECO:0000256" key="1">
    <source>
        <dbReference type="ARBA" id="ARBA00022614"/>
    </source>
</evidence>
<protein>
    <recommendedName>
        <fullName evidence="6">Leucine-rich repeat protein</fullName>
    </recommendedName>
</protein>
<sequence length="875" mass="94655">MSTSTHGVMDFSFAPGKDQVLSDLPFEKAMVDELGPGEVRELNVMHAQVISLTSTPGALINDALQYVTVLRAAHNEVSNLRGIEAFRALEVLDLSHNSLRIVDAHAASLLRTLKQLRSVDFSCNNMILLDLSGVLGAPSSRLSGPGPGMSSTSSFSANGTGDAWGGSGPLSMSVADPSDGLLRLTTMDLSYNAFIDLPDLRSAPYLQVLNMGHNKLDSLVDLDTRLPLLSLRSLALHANQLPSSSALMPLCGLAATLKHIQIFRNPFTLLKNGPKAMGSSTNSGHSNLRVGGLDASMWWRPFLLWLCPLLTTVDQVEFTASERRVAGIMLFRENGLLSKSRMEYMNPQRRDDLEAYLRRTSESATPHHDAMSIIDDIEREEEEKYRVRPGDASGTGQVAPPMTHASTAQSRIAAPSLHSNNSVGGTSLSTSHGPLLAESVELPMTEAMPATQSSRGAGRMGGRSPSEARVVVIAPEEPHSTSHSTGSVLMDHIRQPTQFTSMTNLVRALQRKLRSLEEVVAVLWHADMSRRTRAAIVIQRVIRGALARMHLSEEEAESCRFIRYQLQQATTAMAAQAAHAGVAGAGGSGNGDATTGSAGQRFPSLEPVADTGSNMQEVLVSMRSLQEVMSNMWVDLEEYRAMADREQRRAAVLIQRHYRGYRARCKYGRERAVKHLSSLPRAPPLCDTGCQCASETASLRQEVSSLRSELRELRLLLDQTVHQKRVDVYSDPERVMDAIIRKHERRISVDSLAEPACLPQAHGGSPTLNATPNLTKQALEVASQKKAPGAVTLDRAHPIQKDGTAGVPGATNAQFMGSAALSPGESVMMSPAVEPTVSSDNISSTTGYASSQPTRVRKVRSRAVTMSCSDLTDKS</sequence>
<dbReference type="Gene3D" id="3.80.10.10">
    <property type="entry name" value="Ribonuclease Inhibitor"/>
    <property type="match status" value="2"/>
</dbReference>
<dbReference type="CDD" id="cd23767">
    <property type="entry name" value="IQCD"/>
    <property type="match status" value="1"/>
</dbReference>
<name>A0A836HIN8_9TRYP</name>
<keyword evidence="2" id="KW-0677">Repeat</keyword>
<dbReference type="InterPro" id="IPR001611">
    <property type="entry name" value="Leu-rich_rpt"/>
</dbReference>
<keyword evidence="1" id="KW-0433">Leucine-rich repeat</keyword>
<evidence type="ECO:0008006" key="6">
    <source>
        <dbReference type="Google" id="ProtNLM"/>
    </source>
</evidence>
<reference evidence="4 5" key="1">
    <citation type="submission" date="2021-02" db="EMBL/GenBank/DDBJ databases">
        <title>Porcisia hertigi Genome sequencing and assembly.</title>
        <authorList>
            <person name="Almutairi H."/>
            <person name="Gatherer D."/>
        </authorList>
    </citation>
    <scope>NUCLEOTIDE SEQUENCE [LARGE SCALE GENOMIC DNA]</scope>
    <source>
        <strain evidence="4 5">C119</strain>
    </source>
</reference>
<accession>A0A836HIN8</accession>
<dbReference type="Pfam" id="PF00612">
    <property type="entry name" value="IQ"/>
    <property type="match status" value="2"/>
</dbReference>
<dbReference type="Proteomes" id="UP000674318">
    <property type="component" value="Chromosome 28"/>
</dbReference>
<feature type="compositionally biased region" description="Polar residues" evidence="3">
    <location>
        <begin position="864"/>
        <end position="875"/>
    </location>
</feature>
<feature type="region of interest" description="Disordered" evidence="3">
    <location>
        <begin position="836"/>
        <end position="875"/>
    </location>
</feature>
<proteinExistence type="predicted"/>
<evidence type="ECO:0000313" key="5">
    <source>
        <dbReference type="Proteomes" id="UP000674318"/>
    </source>
</evidence>
<dbReference type="SUPFAM" id="SSF52058">
    <property type="entry name" value="L domain-like"/>
    <property type="match status" value="1"/>
</dbReference>
<dbReference type="PROSITE" id="PS50096">
    <property type="entry name" value="IQ"/>
    <property type="match status" value="2"/>
</dbReference>
<dbReference type="KEGG" id="phet:94289764"/>
<evidence type="ECO:0000256" key="3">
    <source>
        <dbReference type="SAM" id="MobiDB-lite"/>
    </source>
</evidence>
<evidence type="ECO:0000256" key="2">
    <source>
        <dbReference type="ARBA" id="ARBA00022737"/>
    </source>
</evidence>
<dbReference type="OrthoDB" id="1574204at2759"/>
<dbReference type="AlphaFoldDB" id="A0A836HIN8"/>
<dbReference type="InterPro" id="IPR032675">
    <property type="entry name" value="LRR_dom_sf"/>
</dbReference>
<evidence type="ECO:0000313" key="4">
    <source>
        <dbReference type="EMBL" id="KAG5500592.1"/>
    </source>
</evidence>
<dbReference type="Gene3D" id="1.20.5.190">
    <property type="match status" value="1"/>
</dbReference>
<dbReference type="GO" id="GO:0005737">
    <property type="term" value="C:cytoplasm"/>
    <property type="evidence" value="ECO:0007669"/>
    <property type="project" value="TreeGrafter"/>
</dbReference>
<dbReference type="RefSeq" id="XP_067755926.1">
    <property type="nucleotide sequence ID" value="XM_067899687.1"/>
</dbReference>
<comment type="caution">
    <text evidence="4">The sequence shown here is derived from an EMBL/GenBank/DDBJ whole genome shotgun (WGS) entry which is preliminary data.</text>
</comment>
<dbReference type="PROSITE" id="PS51450">
    <property type="entry name" value="LRR"/>
    <property type="match status" value="1"/>
</dbReference>
<keyword evidence="5" id="KW-1185">Reference proteome</keyword>